<dbReference type="PANTHER" id="PTHR46388:SF2">
    <property type="entry name" value="NHL REPEAT-CONTAINING PROTEIN 2"/>
    <property type="match status" value="1"/>
</dbReference>
<evidence type="ECO:0000313" key="2">
    <source>
        <dbReference type="EMBL" id="GAA4469330.1"/>
    </source>
</evidence>
<feature type="domain" description="Teneurin NHL" evidence="1">
    <location>
        <begin position="247"/>
        <end position="296"/>
    </location>
</feature>
<gene>
    <name evidence="2" type="ORF">GCM10023093_28580</name>
</gene>
<dbReference type="Gene3D" id="2.120.10.30">
    <property type="entry name" value="TolB, C-terminal domain"/>
    <property type="match status" value="3"/>
</dbReference>
<sequence length="427" mass="45095">MVVCAHAQVITTISRSICTTPSANDNNTFLDLRSFNGIAVDGTGNIYVTEWNSGAVLKVSETDDCMKVFAGSGDLSAAERGSEKGASILYPHGIAADKVGNIYVAQYHGCVVRRISPDGTNTIVAGNKICGYNRDGKPATATWMGNPNGVTIDGNGNMYIADEMNQVVLKVTPDGYMVTYAGTSGLKGYSGDRGSALVARLNMPYGLAAGVNGDMYISDTKNHVVRRVDAEGIITTVAGNGSKGYEGDGGPATAAKLHEPRGIAVDGEGNLYIADENNHVVRKVTPAGIISTYAGNGRKGHSRDGAPATAISLTNPRDVAVDDDGNLYIIDFDSDNTRRIHKVAAVGVPRAELKVSPGQTAHYIRVDNCTYTSVTILDASEKVMSEQAVTGRSFQVSIAGLAPGNYILDFRKPGMESKKVRFSVSEQ</sequence>
<organism evidence="2 3">
    <name type="scientific">Nemorincola caseinilytica</name>
    <dbReference type="NCBI Taxonomy" id="2054315"/>
    <lineage>
        <taxon>Bacteria</taxon>
        <taxon>Pseudomonadati</taxon>
        <taxon>Bacteroidota</taxon>
        <taxon>Chitinophagia</taxon>
        <taxon>Chitinophagales</taxon>
        <taxon>Chitinophagaceae</taxon>
        <taxon>Nemorincola</taxon>
    </lineage>
</organism>
<keyword evidence="3" id="KW-1185">Reference proteome</keyword>
<evidence type="ECO:0000313" key="3">
    <source>
        <dbReference type="Proteomes" id="UP001500067"/>
    </source>
</evidence>
<dbReference type="InterPro" id="IPR010620">
    <property type="entry name" value="SBBP_repeat"/>
</dbReference>
<protein>
    <recommendedName>
        <fullName evidence="1">Teneurin NHL domain-containing protein</fullName>
    </recommendedName>
</protein>
<dbReference type="Proteomes" id="UP001500067">
    <property type="component" value="Unassembled WGS sequence"/>
</dbReference>
<reference evidence="3" key="1">
    <citation type="journal article" date="2019" name="Int. J. Syst. Evol. Microbiol.">
        <title>The Global Catalogue of Microorganisms (GCM) 10K type strain sequencing project: providing services to taxonomists for standard genome sequencing and annotation.</title>
        <authorList>
            <consortium name="The Broad Institute Genomics Platform"/>
            <consortium name="The Broad Institute Genome Sequencing Center for Infectious Disease"/>
            <person name="Wu L."/>
            <person name="Ma J."/>
        </authorList>
    </citation>
    <scope>NUCLEOTIDE SEQUENCE [LARGE SCALE GENOMIC DNA]</scope>
    <source>
        <strain evidence="3">JCM 32105</strain>
    </source>
</reference>
<dbReference type="InterPro" id="IPR011042">
    <property type="entry name" value="6-blade_b-propeller_TolB-like"/>
</dbReference>
<accession>A0ABP8NNQ6</accession>
<dbReference type="Pfam" id="PF25021">
    <property type="entry name" value="TEN_NHL"/>
    <property type="match status" value="2"/>
</dbReference>
<dbReference type="Pfam" id="PF06739">
    <property type="entry name" value="SBBP"/>
    <property type="match status" value="1"/>
</dbReference>
<dbReference type="EMBL" id="BAABFA010000023">
    <property type="protein sequence ID" value="GAA4469330.1"/>
    <property type="molecule type" value="Genomic_DNA"/>
</dbReference>
<dbReference type="PANTHER" id="PTHR46388">
    <property type="entry name" value="NHL REPEAT-CONTAINING PROTEIN 2"/>
    <property type="match status" value="1"/>
</dbReference>
<comment type="caution">
    <text evidence="2">The sequence shown here is derived from an EMBL/GenBank/DDBJ whole genome shotgun (WGS) entry which is preliminary data.</text>
</comment>
<evidence type="ECO:0000259" key="1">
    <source>
        <dbReference type="Pfam" id="PF25021"/>
    </source>
</evidence>
<feature type="domain" description="Teneurin NHL" evidence="1">
    <location>
        <begin position="190"/>
        <end position="240"/>
    </location>
</feature>
<dbReference type="SUPFAM" id="SSF101898">
    <property type="entry name" value="NHL repeat"/>
    <property type="match status" value="1"/>
</dbReference>
<dbReference type="InterPro" id="IPR056822">
    <property type="entry name" value="TEN_NHL"/>
</dbReference>
<proteinExistence type="predicted"/>
<name>A0ABP8NNQ6_9BACT</name>